<evidence type="ECO:0000259" key="2">
    <source>
        <dbReference type="Pfam" id="PF13751"/>
    </source>
</evidence>
<dbReference type="InterPro" id="IPR025668">
    <property type="entry name" value="Tnp_DDE_dom"/>
</dbReference>
<name>A0A150P1T4_SORCE</name>
<evidence type="ECO:0000313" key="3">
    <source>
        <dbReference type="EMBL" id="KYF49127.1"/>
    </source>
</evidence>
<organism evidence="3 4">
    <name type="scientific">Sorangium cellulosum</name>
    <name type="common">Polyangium cellulosum</name>
    <dbReference type="NCBI Taxonomy" id="56"/>
    <lineage>
        <taxon>Bacteria</taxon>
        <taxon>Pseudomonadati</taxon>
        <taxon>Myxococcota</taxon>
        <taxon>Polyangia</taxon>
        <taxon>Polyangiales</taxon>
        <taxon>Polyangiaceae</taxon>
        <taxon>Sorangium</taxon>
    </lineage>
</organism>
<evidence type="ECO:0000313" key="4">
    <source>
        <dbReference type="Proteomes" id="UP000075420"/>
    </source>
</evidence>
<proteinExistence type="predicted"/>
<dbReference type="Pfam" id="PF05598">
    <property type="entry name" value="DUF772"/>
    <property type="match status" value="1"/>
</dbReference>
<protein>
    <submittedName>
        <fullName evidence="3">Transposase</fullName>
    </submittedName>
</protein>
<dbReference type="AlphaFoldDB" id="A0A150P1T4"/>
<feature type="domain" description="Transposase InsH N-terminal" evidence="1">
    <location>
        <begin position="37"/>
        <end position="118"/>
    </location>
</feature>
<sequence>MERWLPPVELSRQEQALMKRLTRVRALFGFLRLHRHELFDETFQDQLESMYRTTGAGEPPHPPALMCMVTLLQGYVGASDAEAVELSIVDLRWQMVLGCLGAATPASSQGALQAFRERTVEHEMDRVLLERTVALVRSGAMTEGERRAVSKALRVAVYSRPLAGAGRVEGTINLLGHAARSIVRVVSKITERPPEEICRKAGIPLLLAPSIKAGLDLDWSDPKQKAAAIQILERQVSSLQQWVDRHLDDVVEQPLRFYLDAVTQVRDQDLEIAEDGTVRIRQGVAADRRVSIEDAEMRHGRKSRSKRFDGYKEHIARDLDLPVIVACAVTPANRPEEEGAAPITEDIQRQRLRLGELHIDRAYVNSPVVGDVIRDGGQVFSKPWGQRARSPNLFSKRDFKIDLRTKTITCPAGQVEVFEPGDTVQFEPEECGTCPLRARCTQAASGRGRTVSIAVDEALQRKFRKLQQTGAGRAVLRQRVAVEHALAHIAARKGHTARYIGARRNLFDLRRAAAIQNLEAAQRLVQQAA</sequence>
<gene>
    <name evidence="3" type="ORF">BE08_43140</name>
</gene>
<reference evidence="3 4" key="1">
    <citation type="submission" date="2014-02" db="EMBL/GenBank/DDBJ databases">
        <title>The small core and large imbalanced accessory genome model reveals a collaborative survival strategy of Sorangium cellulosum strains in nature.</title>
        <authorList>
            <person name="Han K."/>
            <person name="Peng R."/>
            <person name="Blom J."/>
            <person name="Li Y.-Z."/>
        </authorList>
    </citation>
    <scope>NUCLEOTIDE SEQUENCE [LARGE SCALE GENOMIC DNA]</scope>
    <source>
        <strain evidence="3 4">So0157-25</strain>
    </source>
</reference>
<dbReference type="PANTHER" id="PTHR35604:SF2">
    <property type="entry name" value="TRANSPOSASE INSH FOR INSERTION SEQUENCE ELEMENT IS5A-RELATED"/>
    <property type="match status" value="1"/>
</dbReference>
<dbReference type="EMBL" id="JELY01003408">
    <property type="protein sequence ID" value="KYF49127.1"/>
    <property type="molecule type" value="Genomic_DNA"/>
</dbReference>
<dbReference type="InterPro" id="IPR008490">
    <property type="entry name" value="Transposase_InsH_N"/>
</dbReference>
<accession>A0A150P1T4</accession>
<evidence type="ECO:0000259" key="1">
    <source>
        <dbReference type="Pfam" id="PF05598"/>
    </source>
</evidence>
<feature type="domain" description="Transposase DDE" evidence="2">
    <location>
        <begin position="424"/>
        <end position="519"/>
    </location>
</feature>
<dbReference type="Proteomes" id="UP000075420">
    <property type="component" value="Unassembled WGS sequence"/>
</dbReference>
<dbReference type="Pfam" id="PF13751">
    <property type="entry name" value="DDE_Tnp_1_6"/>
    <property type="match status" value="1"/>
</dbReference>
<comment type="caution">
    <text evidence="3">The sequence shown here is derived from an EMBL/GenBank/DDBJ whole genome shotgun (WGS) entry which is preliminary data.</text>
</comment>
<dbReference type="PANTHER" id="PTHR35604">
    <property type="entry name" value="TRANSPOSASE INSH FOR INSERTION SEQUENCE ELEMENT IS5A-RELATED"/>
    <property type="match status" value="1"/>
</dbReference>